<reference evidence="1" key="1">
    <citation type="submission" date="2020-05" db="EMBL/GenBank/DDBJ databases">
        <title>WGS assembly of Panicum virgatum.</title>
        <authorList>
            <person name="Lovell J.T."/>
            <person name="Jenkins J."/>
            <person name="Shu S."/>
            <person name="Juenger T.E."/>
            <person name="Schmutz J."/>
        </authorList>
    </citation>
    <scope>NUCLEOTIDE SEQUENCE</scope>
    <source>
        <strain evidence="1">AP13</strain>
    </source>
</reference>
<gene>
    <name evidence="1" type="ORF">PVAP13_8NG284002</name>
</gene>
<sequence>MLHNGILLPHWLRCTHELRRRRLRVICGIRVRRSTWLDARDGLGAFFRVLDAVPRAALPDFLCSVLEVNDLGGDVPACPECGHGVPHAADVDKEALPSGLAAEAVGEVVHAVIDVVYDIADLLDPVLGLLIVSSSSCSCPAELAEEGVHAGELVVHVLDLTADATDERVLLGEEAAEFAKQRSHGALRGAHGELHADSSLICNRKDFTAEIAEQQFLPERKNEKCQEYAWFLCTLEMNKSRKEKQ</sequence>
<organism evidence="1 2">
    <name type="scientific">Panicum virgatum</name>
    <name type="common">Blackwell switchgrass</name>
    <dbReference type="NCBI Taxonomy" id="38727"/>
    <lineage>
        <taxon>Eukaryota</taxon>
        <taxon>Viridiplantae</taxon>
        <taxon>Streptophyta</taxon>
        <taxon>Embryophyta</taxon>
        <taxon>Tracheophyta</taxon>
        <taxon>Spermatophyta</taxon>
        <taxon>Magnoliopsida</taxon>
        <taxon>Liliopsida</taxon>
        <taxon>Poales</taxon>
        <taxon>Poaceae</taxon>
        <taxon>PACMAD clade</taxon>
        <taxon>Panicoideae</taxon>
        <taxon>Panicodae</taxon>
        <taxon>Paniceae</taxon>
        <taxon>Panicinae</taxon>
        <taxon>Panicum</taxon>
        <taxon>Panicum sect. Hiantes</taxon>
    </lineage>
</organism>
<evidence type="ECO:0000313" key="1">
    <source>
        <dbReference type="EMBL" id="KAG2558657.1"/>
    </source>
</evidence>
<dbReference type="AlphaFoldDB" id="A0A8T0P8W5"/>
<evidence type="ECO:0000313" key="2">
    <source>
        <dbReference type="Proteomes" id="UP000823388"/>
    </source>
</evidence>
<protein>
    <submittedName>
        <fullName evidence="1">Uncharacterized protein</fullName>
    </submittedName>
</protein>
<dbReference type="Proteomes" id="UP000823388">
    <property type="component" value="Chromosome 8N"/>
</dbReference>
<comment type="caution">
    <text evidence="1">The sequence shown here is derived from an EMBL/GenBank/DDBJ whole genome shotgun (WGS) entry which is preliminary data.</text>
</comment>
<proteinExistence type="predicted"/>
<name>A0A8T0P8W5_PANVG</name>
<keyword evidence="2" id="KW-1185">Reference proteome</keyword>
<accession>A0A8T0P8W5</accession>
<dbReference type="EMBL" id="CM029052">
    <property type="protein sequence ID" value="KAG2558657.1"/>
    <property type="molecule type" value="Genomic_DNA"/>
</dbReference>